<dbReference type="PANTHER" id="PTHR35024">
    <property type="entry name" value="HYPOTHETICAL CYTOSOLIC PROTEIN"/>
    <property type="match status" value="1"/>
</dbReference>
<dbReference type="AlphaFoldDB" id="F4KPR8"/>
<dbReference type="EMBL" id="CP002691">
    <property type="protein sequence ID" value="AEE52168.1"/>
    <property type="molecule type" value="Genomic_DNA"/>
</dbReference>
<sequence>MFGSKDSNTKPRNGSVAPVNPNSFNSLVQGTVVEGTVRSESDIRVDGLIKGKLFCDAKVVIGPTGQIEGEIRCVNAVVEGKFEGTIVVTELLNVRENAVVAGEVTTGKLLVQSGAIFNVTCNMGAQSVPAAKSSVAVKKEDEKGVKAPNN</sequence>
<evidence type="ECO:0000313" key="3">
    <source>
        <dbReference type="EMBL" id="AEE52168.1"/>
    </source>
</evidence>
<accession>F4KPR8</accession>
<dbReference type="PANTHER" id="PTHR35024:SF4">
    <property type="entry name" value="POLYMER-FORMING CYTOSKELETAL PROTEIN"/>
    <property type="match status" value="1"/>
</dbReference>
<dbReference type="RefSeq" id="WP_013766706.1">
    <property type="nucleotide sequence ID" value="NC_015510.1"/>
</dbReference>
<keyword evidence="4" id="KW-1185">Reference proteome</keyword>
<dbReference type="InterPro" id="IPR007607">
    <property type="entry name" value="BacA/B"/>
</dbReference>
<reference evidence="3 4" key="1">
    <citation type="journal article" date="2011" name="Stand. Genomic Sci.">
        <title>Complete genome sequence of Haliscomenobacter hydrossis type strain (O).</title>
        <authorList>
            <consortium name="US DOE Joint Genome Institute (JGI-PGF)"/>
            <person name="Daligault H."/>
            <person name="Lapidus A."/>
            <person name="Zeytun A."/>
            <person name="Nolan M."/>
            <person name="Lucas S."/>
            <person name="Del Rio T.G."/>
            <person name="Tice H."/>
            <person name="Cheng J.F."/>
            <person name="Tapia R."/>
            <person name="Han C."/>
            <person name="Goodwin L."/>
            <person name="Pitluck S."/>
            <person name="Liolios K."/>
            <person name="Pagani I."/>
            <person name="Ivanova N."/>
            <person name="Huntemann M."/>
            <person name="Mavromatis K."/>
            <person name="Mikhailova N."/>
            <person name="Pati A."/>
            <person name="Chen A."/>
            <person name="Palaniappan K."/>
            <person name="Land M."/>
            <person name="Hauser L."/>
            <person name="Brambilla E.M."/>
            <person name="Rohde M."/>
            <person name="Verbarg S."/>
            <person name="Goker M."/>
            <person name="Bristow J."/>
            <person name="Eisen J.A."/>
            <person name="Markowitz V."/>
            <person name="Hugenholtz P."/>
            <person name="Kyrpides N.C."/>
            <person name="Klenk H.P."/>
            <person name="Woyke T."/>
        </authorList>
    </citation>
    <scope>NUCLEOTIDE SEQUENCE [LARGE SCALE GENOMIC DNA]</scope>
    <source>
        <strain evidence="4">ATCC 27775 / DSM 1100 / LMG 10767 / O</strain>
    </source>
</reference>
<proteinExistence type="inferred from homology"/>
<dbReference type="STRING" id="760192.Halhy_4324"/>
<feature type="region of interest" description="Disordered" evidence="2">
    <location>
        <begin position="1"/>
        <end position="22"/>
    </location>
</feature>
<organism evidence="3 4">
    <name type="scientific">Haliscomenobacter hydrossis (strain ATCC 27775 / DSM 1100 / LMG 10767 / O)</name>
    <dbReference type="NCBI Taxonomy" id="760192"/>
    <lineage>
        <taxon>Bacteria</taxon>
        <taxon>Pseudomonadati</taxon>
        <taxon>Bacteroidota</taxon>
        <taxon>Saprospiria</taxon>
        <taxon>Saprospirales</taxon>
        <taxon>Haliscomenobacteraceae</taxon>
        <taxon>Haliscomenobacter</taxon>
    </lineage>
</organism>
<comment type="similarity">
    <text evidence="1">Belongs to the bactofilin family.</text>
</comment>
<protein>
    <recommendedName>
        <fullName evidence="5">Integral membrane protein CcmA involved in cell shape determination</fullName>
    </recommendedName>
</protein>
<dbReference type="HOGENOM" id="CLU_072799_6_1_10"/>
<reference key="2">
    <citation type="submission" date="2011-04" db="EMBL/GenBank/DDBJ databases">
        <title>Complete sequence of chromosome of Haliscomenobacter hydrossis DSM 1100.</title>
        <authorList>
            <consortium name="US DOE Joint Genome Institute (JGI-PGF)"/>
            <person name="Lucas S."/>
            <person name="Han J."/>
            <person name="Lapidus A."/>
            <person name="Bruce D."/>
            <person name="Goodwin L."/>
            <person name="Pitluck S."/>
            <person name="Peters L."/>
            <person name="Kyrpides N."/>
            <person name="Mavromatis K."/>
            <person name="Ivanova N."/>
            <person name="Ovchinnikova G."/>
            <person name="Pagani I."/>
            <person name="Daligault H."/>
            <person name="Detter J.C."/>
            <person name="Han C."/>
            <person name="Land M."/>
            <person name="Hauser L."/>
            <person name="Markowitz V."/>
            <person name="Cheng J.-F."/>
            <person name="Hugenholtz P."/>
            <person name="Woyke T."/>
            <person name="Wu D."/>
            <person name="Verbarg S."/>
            <person name="Frueling A."/>
            <person name="Brambilla E."/>
            <person name="Klenk H.-P."/>
            <person name="Eisen J.A."/>
        </authorList>
    </citation>
    <scope>NUCLEOTIDE SEQUENCE</scope>
    <source>
        <strain>DSM 1100</strain>
    </source>
</reference>
<evidence type="ECO:0000256" key="2">
    <source>
        <dbReference type="SAM" id="MobiDB-lite"/>
    </source>
</evidence>
<dbReference type="Pfam" id="PF04519">
    <property type="entry name" value="Bactofilin"/>
    <property type="match status" value="1"/>
</dbReference>
<dbReference type="OrthoDB" id="5432602at2"/>
<dbReference type="Proteomes" id="UP000008461">
    <property type="component" value="Chromosome"/>
</dbReference>
<evidence type="ECO:0008006" key="5">
    <source>
        <dbReference type="Google" id="ProtNLM"/>
    </source>
</evidence>
<evidence type="ECO:0000313" key="4">
    <source>
        <dbReference type="Proteomes" id="UP000008461"/>
    </source>
</evidence>
<dbReference type="eggNOG" id="COG1664">
    <property type="taxonomic scope" value="Bacteria"/>
</dbReference>
<gene>
    <name evidence="3" type="ordered locus">Halhy_4324</name>
</gene>
<name>F4KPR8_HALH1</name>
<evidence type="ECO:0000256" key="1">
    <source>
        <dbReference type="ARBA" id="ARBA00044755"/>
    </source>
</evidence>
<dbReference type="KEGG" id="hhy:Halhy_4324"/>